<evidence type="ECO:0000313" key="2">
    <source>
        <dbReference type="EMBL" id="ETJ40306.1"/>
    </source>
</evidence>
<gene>
    <name evidence="2" type="ORF">Q604_UNBC05794G0001</name>
</gene>
<evidence type="ECO:0000259" key="1">
    <source>
        <dbReference type="Pfam" id="PF07085"/>
    </source>
</evidence>
<sequence length="83" mass="8673">IDFDRFAASGFPNLAALVLNGGFEPAPYVLQLLKGLDQPIPVLTTALDTFEAAKVAGAVTGSLAHASDRKIDLAVTAFEQEAD</sequence>
<dbReference type="SUPFAM" id="SSF75138">
    <property type="entry name" value="HprK N-terminal domain-like"/>
    <property type="match status" value="1"/>
</dbReference>
<dbReference type="InterPro" id="IPR010766">
    <property type="entry name" value="DRTGG"/>
</dbReference>
<feature type="non-terminal residue" evidence="2">
    <location>
        <position position="1"/>
    </location>
</feature>
<dbReference type="AlphaFoldDB" id="W1YD82"/>
<feature type="non-terminal residue" evidence="2">
    <location>
        <position position="83"/>
    </location>
</feature>
<reference evidence="2" key="1">
    <citation type="submission" date="2013-12" db="EMBL/GenBank/DDBJ databases">
        <title>A Varibaculum cambriense genome reconstructed from a premature infant gut community with otherwise low bacterial novelty that shifts toward anaerobic metabolism during the third week of life.</title>
        <authorList>
            <person name="Brown C.T."/>
            <person name="Sharon I."/>
            <person name="Thomas B.C."/>
            <person name="Castelle C.J."/>
            <person name="Morowitz M.J."/>
            <person name="Banfield J.F."/>
        </authorList>
    </citation>
    <scope>NUCLEOTIDE SEQUENCE</scope>
</reference>
<keyword evidence="2" id="KW-0808">Transferase</keyword>
<accession>W1YD82</accession>
<proteinExistence type="predicted"/>
<name>W1YD82_9ZZZZ</name>
<organism evidence="2">
    <name type="scientific">human gut metagenome</name>
    <dbReference type="NCBI Taxonomy" id="408170"/>
    <lineage>
        <taxon>unclassified sequences</taxon>
        <taxon>metagenomes</taxon>
        <taxon>organismal metagenomes</taxon>
    </lineage>
</organism>
<dbReference type="InterPro" id="IPR028979">
    <property type="entry name" value="Ser_kin/Pase_Hpr-like_N_sf"/>
</dbReference>
<comment type="caution">
    <text evidence="2">The sequence shown here is derived from an EMBL/GenBank/DDBJ whole genome shotgun (WGS) entry which is preliminary data.</text>
</comment>
<dbReference type="Gene3D" id="3.40.1390.20">
    <property type="entry name" value="HprK N-terminal domain-like"/>
    <property type="match status" value="1"/>
</dbReference>
<feature type="domain" description="DRTGG" evidence="1">
    <location>
        <begin position="14"/>
        <end position="55"/>
    </location>
</feature>
<protein>
    <submittedName>
        <fullName evidence="2">Phosphate acetyltransferase</fullName>
    </submittedName>
</protein>
<dbReference type="EMBL" id="AZMM01005794">
    <property type="protein sequence ID" value="ETJ40306.1"/>
    <property type="molecule type" value="Genomic_DNA"/>
</dbReference>
<dbReference type="GO" id="GO:0016740">
    <property type="term" value="F:transferase activity"/>
    <property type="evidence" value="ECO:0007669"/>
    <property type="project" value="UniProtKB-KW"/>
</dbReference>
<dbReference type="Pfam" id="PF07085">
    <property type="entry name" value="DRTGG"/>
    <property type="match status" value="1"/>
</dbReference>